<protein>
    <recommendedName>
        <fullName evidence="3">LuxR family transcriptional regulator</fullName>
    </recommendedName>
</protein>
<evidence type="ECO:0000313" key="2">
    <source>
        <dbReference type="Proteomes" id="UP000323297"/>
    </source>
</evidence>
<evidence type="ECO:0000313" key="1">
    <source>
        <dbReference type="EMBL" id="KAA1143893.1"/>
    </source>
</evidence>
<reference evidence="1 2" key="1">
    <citation type="submission" date="2019-08" db="EMBL/GenBank/DDBJ databases">
        <title>Draft genome sequence of Citrobacter portucalensis strain isolated from green turtle.</title>
        <authorList>
            <person name="Fernandes M.R."/>
            <person name="Sellera F.P."/>
            <person name="Goldeberg D.W."/>
            <person name="Costa D.C."/>
            <person name="Lincopan N."/>
        </authorList>
    </citation>
    <scope>NUCLEOTIDE SEQUENCE [LARGE SCALE GENOMIC DNA]</scope>
    <source>
        <strain evidence="1 2">TV06</strain>
    </source>
</reference>
<name>A0A5B0T330_9ENTR</name>
<dbReference type="Proteomes" id="UP000323297">
    <property type="component" value="Unassembled WGS sequence"/>
</dbReference>
<accession>A0A5B0T330</accession>
<gene>
    <name evidence="1" type="ORF">D3H66_11815</name>
</gene>
<proteinExistence type="predicted"/>
<dbReference type="EMBL" id="VTZD01000013">
    <property type="protein sequence ID" value="KAA1143893.1"/>
    <property type="molecule type" value="Genomic_DNA"/>
</dbReference>
<dbReference type="AlphaFoldDB" id="A0A5B0T330"/>
<sequence length="177" mass="20758">MMDRQTFMVITHDTFLRQSIFALMKQICCENRICFIDVDSFNSLGELNDTLYHFSKEDEIRTILISRGLWISKVISSQIDLSVYDDLNKWRHLITIAKLKSVSNVIEKIEFFKDFKGMSQCEVKTIQSLKLSESIFLAAKKSGVSYKNFLRNTLAIAKRYNLKNTANLHFFVYRFNK</sequence>
<evidence type="ECO:0008006" key="3">
    <source>
        <dbReference type="Google" id="ProtNLM"/>
    </source>
</evidence>
<comment type="caution">
    <text evidence="1">The sequence shown here is derived from an EMBL/GenBank/DDBJ whole genome shotgun (WGS) entry which is preliminary data.</text>
</comment>
<dbReference type="RefSeq" id="WP_128612292.1">
    <property type="nucleotide sequence ID" value="NZ_JABJXM010000001.1"/>
</dbReference>
<organism evidence="1 2">
    <name type="scientific">Citrobacter portucalensis</name>
    <dbReference type="NCBI Taxonomy" id="1639133"/>
    <lineage>
        <taxon>Bacteria</taxon>
        <taxon>Pseudomonadati</taxon>
        <taxon>Pseudomonadota</taxon>
        <taxon>Gammaproteobacteria</taxon>
        <taxon>Enterobacterales</taxon>
        <taxon>Enterobacteriaceae</taxon>
        <taxon>Citrobacter</taxon>
        <taxon>Citrobacter freundii complex</taxon>
    </lineage>
</organism>